<reference evidence="12" key="1">
    <citation type="submission" date="2021-08" db="EMBL/GenBank/DDBJ databases">
        <authorList>
            <person name="Misof B."/>
            <person name="Oliver O."/>
            <person name="Podsiadlowski L."/>
            <person name="Donath A."/>
            <person name="Peters R."/>
            <person name="Mayer C."/>
            <person name="Rust J."/>
            <person name="Gunkel S."/>
            <person name="Lesny P."/>
            <person name="Martin S."/>
            <person name="Oeyen J.P."/>
            <person name="Petersen M."/>
            <person name="Panagiotis P."/>
            <person name="Wilbrandt J."/>
            <person name="Tanja T."/>
        </authorList>
    </citation>
    <scope>NUCLEOTIDE SEQUENCE</scope>
    <source>
        <strain evidence="12">GBR_01_08_01A</strain>
        <tissue evidence="12">Thorax + abdomen</tissue>
    </source>
</reference>
<dbReference type="PROSITE" id="PS51194">
    <property type="entry name" value="HELICASE_CTER"/>
    <property type="match status" value="1"/>
</dbReference>
<feature type="domain" description="Helicase C-terminal" evidence="11">
    <location>
        <begin position="566"/>
        <end position="721"/>
    </location>
</feature>
<keyword evidence="8" id="KW-0862">Zinc</keyword>
<evidence type="ECO:0000313" key="12">
    <source>
        <dbReference type="EMBL" id="KAK2576510.1"/>
    </source>
</evidence>
<dbReference type="GO" id="GO:0005524">
    <property type="term" value="F:ATP binding"/>
    <property type="evidence" value="ECO:0007669"/>
    <property type="project" value="UniProtKB-KW"/>
</dbReference>
<feature type="domain" description="Helicase ATP-binding" evidence="10">
    <location>
        <begin position="349"/>
        <end position="515"/>
    </location>
</feature>
<feature type="domain" description="C3H1-type" evidence="9">
    <location>
        <begin position="728"/>
        <end position="756"/>
    </location>
</feature>
<comment type="caution">
    <text evidence="12">The sequence shown here is derived from an EMBL/GenBank/DDBJ whole genome shotgun (WGS) entry which is preliminary data.</text>
</comment>
<sequence length="1008" mass="115393">MSSGDLLCDKEANIIPKTSFSVKVTNVKNPYFMRMYKIKTYAKKSHIISKKLVNYINKEKLNLKKSNEPNLGDFVIAYNKVSQDVDLPAWFCRGIIDHFDPMTMRYNVLLVDHGISVALLRDDFIITSHDVIPDKYLTSVIGIYNIVPTIIKRHDSTNEFVQFITDKWTTKAVQFTKELIVASSTIYFDYIVCDNYGKYYGELYLDMDDEIICLSKALIRNGYATYLEGDLLKLIEEPNDKCTKEVNNDVTIYYIQNSYNSDLHEYRKDGINSVKCHTHQSSAKQKERFHKSGYSNKKKGKVQEVLIYSSIMCNNLNFVVDAQFPASIHKAWDSLVQSNKPKKMQSYIWPAIKGKLNVVAIGTEGSGKTFGYTFAITGLLAAQNSLPQGNKPSALILCASSSETLRVHSLCMEFLQSYNNINSVSAFNGKAYRSLAAEIYNGCQILISTPRFLVQFMEMHKDLLNFENLSYLVLDNADVILDKYYNSVVELFGKRKIISNRERISNELSPLQIILAARHFTTPMKALVQKVVDNPYICITSFIEAVIFKSVRPKMYLVNSKFRNQQILDLLVNESQLKTMILCTTIDEAEELYTFLSKYKRTLLTHEKKHLFEIQAVKEVWKTSESGFYSIIISTDEVLSDLNITDVDWLIHYSVSLDKKTRFSFRFSTLMNNLQMETSNCKVTIFVNENDNIQFLSIINIMQRMGVILSNDMLLSIERISISLDKSKKQYPICDKVKSLGFCPNKNTCVFRHCVLPDIDAPITGIEVGDKVKLMLTYVHDASHFSARVIEYVKVNSLETVVFPKDEYINITSKIQNFYGNISNRRRAAVIDIGSMYGLEDSIESFKRVQVLQLKDEKRNNLESVKFADVRCIDTGNILENIKVQRLLWLPEELSKLSIHIVEVFLVDIAPCDDEYEWNDCANEMVHNWFIENFNKYAYVVGVVSLHLGNTIWTNSLEIGTTINGQSDVVGCCLKTELINKRHAVVNKEQMQNISALCKKSGLIRNND</sequence>
<evidence type="ECO:0000256" key="1">
    <source>
        <dbReference type="ARBA" id="ARBA00012552"/>
    </source>
</evidence>
<dbReference type="Gene3D" id="3.40.50.300">
    <property type="entry name" value="P-loop containing nucleotide triphosphate hydrolases"/>
    <property type="match status" value="2"/>
</dbReference>
<dbReference type="PANTHER" id="PTHR22655">
    <property type="entry name" value="ATP-DEPENDENT RNA HELICASE TDRD12-RELATED"/>
    <property type="match status" value="1"/>
</dbReference>
<dbReference type="Gene3D" id="2.40.50.90">
    <property type="match status" value="1"/>
</dbReference>
<dbReference type="PROSITE" id="PS50103">
    <property type="entry name" value="ZF_C3H1"/>
    <property type="match status" value="1"/>
</dbReference>
<dbReference type="GO" id="GO:0003676">
    <property type="term" value="F:nucleic acid binding"/>
    <property type="evidence" value="ECO:0007669"/>
    <property type="project" value="InterPro"/>
</dbReference>
<dbReference type="PANTHER" id="PTHR22655:SF2">
    <property type="entry name" value="ATP-DEPENDENT RNA HELICASE TDRD12-RELATED"/>
    <property type="match status" value="1"/>
</dbReference>
<evidence type="ECO:0000256" key="2">
    <source>
        <dbReference type="ARBA" id="ARBA00022737"/>
    </source>
</evidence>
<dbReference type="InterPro" id="IPR011545">
    <property type="entry name" value="DEAD/DEAH_box_helicase_dom"/>
</dbReference>
<reference evidence="12" key="2">
    <citation type="journal article" date="2023" name="Commun. Biol.">
        <title>Intrasexual cuticular hydrocarbon dimorphism in a wasp sheds light on hydrocarbon biosynthesis genes in Hymenoptera.</title>
        <authorList>
            <person name="Moris V.C."/>
            <person name="Podsiadlowski L."/>
            <person name="Martin S."/>
            <person name="Oeyen J.P."/>
            <person name="Donath A."/>
            <person name="Petersen M."/>
            <person name="Wilbrandt J."/>
            <person name="Misof B."/>
            <person name="Liedtke D."/>
            <person name="Thamm M."/>
            <person name="Scheiner R."/>
            <person name="Schmitt T."/>
            <person name="Niehuis O."/>
        </authorList>
    </citation>
    <scope>NUCLEOTIDE SEQUENCE</scope>
    <source>
        <strain evidence="12">GBR_01_08_01A</strain>
    </source>
</reference>
<evidence type="ECO:0000256" key="7">
    <source>
        <dbReference type="ARBA" id="ARBA00047984"/>
    </source>
</evidence>
<proteinExistence type="predicted"/>
<dbReference type="Proteomes" id="UP001258017">
    <property type="component" value="Unassembled WGS sequence"/>
</dbReference>
<evidence type="ECO:0000259" key="11">
    <source>
        <dbReference type="PROSITE" id="PS51194"/>
    </source>
</evidence>
<name>A0AAD9RB81_9HYME</name>
<dbReference type="GO" id="GO:0003724">
    <property type="term" value="F:RNA helicase activity"/>
    <property type="evidence" value="ECO:0007669"/>
    <property type="project" value="UniProtKB-EC"/>
</dbReference>
<dbReference type="SMART" id="SM00487">
    <property type="entry name" value="DEXDc"/>
    <property type="match status" value="1"/>
</dbReference>
<evidence type="ECO:0000256" key="5">
    <source>
        <dbReference type="ARBA" id="ARBA00022806"/>
    </source>
</evidence>
<dbReference type="PROSITE" id="PS51192">
    <property type="entry name" value="HELICASE_ATP_BIND_1"/>
    <property type="match status" value="1"/>
</dbReference>
<evidence type="ECO:0000256" key="8">
    <source>
        <dbReference type="PROSITE-ProRule" id="PRU00723"/>
    </source>
</evidence>
<keyword evidence="4" id="KW-0378">Hydrolase</keyword>
<keyword evidence="8" id="KW-0479">Metal-binding</keyword>
<accession>A0AAD9RB81</accession>
<dbReference type="InterPro" id="IPR035437">
    <property type="entry name" value="SNase_OB-fold_sf"/>
</dbReference>
<dbReference type="Pfam" id="PF00270">
    <property type="entry name" value="DEAD"/>
    <property type="match status" value="1"/>
</dbReference>
<keyword evidence="3" id="KW-0547">Nucleotide-binding</keyword>
<keyword evidence="8" id="KW-0863">Zinc-finger</keyword>
<dbReference type="EC" id="3.6.4.13" evidence="1"/>
<keyword evidence="2" id="KW-0677">Repeat</keyword>
<keyword evidence="6" id="KW-0067">ATP-binding</keyword>
<dbReference type="GO" id="GO:0016787">
    <property type="term" value="F:hydrolase activity"/>
    <property type="evidence" value="ECO:0007669"/>
    <property type="project" value="UniProtKB-KW"/>
</dbReference>
<evidence type="ECO:0000256" key="4">
    <source>
        <dbReference type="ARBA" id="ARBA00022801"/>
    </source>
</evidence>
<evidence type="ECO:0000256" key="6">
    <source>
        <dbReference type="ARBA" id="ARBA00022840"/>
    </source>
</evidence>
<keyword evidence="5" id="KW-0347">Helicase</keyword>
<dbReference type="EMBL" id="JAIFRP010004406">
    <property type="protein sequence ID" value="KAK2576510.1"/>
    <property type="molecule type" value="Genomic_DNA"/>
</dbReference>
<dbReference type="AlphaFoldDB" id="A0AAD9RB81"/>
<comment type="catalytic activity">
    <reaction evidence="7">
        <text>ATP + H2O = ADP + phosphate + H(+)</text>
        <dbReference type="Rhea" id="RHEA:13065"/>
        <dbReference type="ChEBI" id="CHEBI:15377"/>
        <dbReference type="ChEBI" id="CHEBI:15378"/>
        <dbReference type="ChEBI" id="CHEBI:30616"/>
        <dbReference type="ChEBI" id="CHEBI:43474"/>
        <dbReference type="ChEBI" id="CHEBI:456216"/>
        <dbReference type="EC" id="3.6.4.13"/>
    </reaction>
</comment>
<dbReference type="InterPro" id="IPR000571">
    <property type="entry name" value="Znf_CCCH"/>
</dbReference>
<dbReference type="CDD" id="cd20435">
    <property type="entry name" value="Tudor_TDRD12_rpt2"/>
    <property type="match status" value="1"/>
</dbReference>
<gene>
    <name evidence="12" type="ORF">KPH14_005833</name>
</gene>
<dbReference type="GO" id="GO:0008270">
    <property type="term" value="F:zinc ion binding"/>
    <property type="evidence" value="ECO:0007669"/>
    <property type="project" value="UniProtKB-KW"/>
</dbReference>
<organism evidence="12 13">
    <name type="scientific">Odynerus spinipes</name>
    <dbReference type="NCBI Taxonomy" id="1348599"/>
    <lineage>
        <taxon>Eukaryota</taxon>
        <taxon>Metazoa</taxon>
        <taxon>Ecdysozoa</taxon>
        <taxon>Arthropoda</taxon>
        <taxon>Hexapoda</taxon>
        <taxon>Insecta</taxon>
        <taxon>Pterygota</taxon>
        <taxon>Neoptera</taxon>
        <taxon>Endopterygota</taxon>
        <taxon>Hymenoptera</taxon>
        <taxon>Apocrita</taxon>
        <taxon>Aculeata</taxon>
        <taxon>Vespoidea</taxon>
        <taxon>Vespidae</taxon>
        <taxon>Eumeninae</taxon>
        <taxon>Odynerus</taxon>
    </lineage>
</organism>
<dbReference type="InterPro" id="IPR014001">
    <property type="entry name" value="Helicase_ATP-bd"/>
</dbReference>
<evidence type="ECO:0000256" key="3">
    <source>
        <dbReference type="ARBA" id="ARBA00022741"/>
    </source>
</evidence>
<dbReference type="InterPro" id="IPR027417">
    <property type="entry name" value="P-loop_NTPase"/>
</dbReference>
<protein>
    <recommendedName>
        <fullName evidence="1">RNA helicase</fullName>
        <ecNumber evidence="1">3.6.4.13</ecNumber>
    </recommendedName>
</protein>
<evidence type="ECO:0000313" key="13">
    <source>
        <dbReference type="Proteomes" id="UP001258017"/>
    </source>
</evidence>
<dbReference type="InterPro" id="IPR001650">
    <property type="entry name" value="Helicase_C-like"/>
</dbReference>
<keyword evidence="13" id="KW-1185">Reference proteome</keyword>
<evidence type="ECO:0000259" key="9">
    <source>
        <dbReference type="PROSITE" id="PS50103"/>
    </source>
</evidence>
<evidence type="ECO:0000259" key="10">
    <source>
        <dbReference type="PROSITE" id="PS51192"/>
    </source>
</evidence>
<dbReference type="Gene3D" id="2.30.30.140">
    <property type="match status" value="1"/>
</dbReference>
<feature type="zinc finger region" description="C3H1-type" evidence="8">
    <location>
        <begin position="728"/>
        <end position="756"/>
    </location>
</feature>
<dbReference type="GO" id="GO:0042078">
    <property type="term" value="P:germ-line stem cell division"/>
    <property type="evidence" value="ECO:0007669"/>
    <property type="project" value="TreeGrafter"/>
</dbReference>
<dbReference type="SUPFAM" id="SSF52540">
    <property type="entry name" value="P-loop containing nucleoside triphosphate hydrolases"/>
    <property type="match status" value="2"/>
</dbReference>